<evidence type="ECO:0000313" key="3">
    <source>
        <dbReference type="Proteomes" id="UP000207598"/>
    </source>
</evidence>
<accession>A0A238KVW8</accession>
<dbReference type="AlphaFoldDB" id="A0A238KVW8"/>
<dbReference type="RefSeq" id="WP_094022314.1">
    <property type="nucleotide sequence ID" value="NZ_FXYF01000010.1"/>
</dbReference>
<evidence type="ECO:0000259" key="1">
    <source>
        <dbReference type="Pfam" id="PF13403"/>
    </source>
</evidence>
<reference evidence="2 3" key="1">
    <citation type="submission" date="2017-05" db="EMBL/GenBank/DDBJ databases">
        <authorList>
            <person name="Song R."/>
            <person name="Chenine A.L."/>
            <person name="Ruprecht R.M."/>
        </authorList>
    </citation>
    <scope>NUCLEOTIDE SEQUENCE [LARGE SCALE GENOMIC DNA]</scope>
    <source>
        <strain evidence="2 3">CECT 8898</strain>
    </source>
</reference>
<keyword evidence="3" id="KW-1185">Reference proteome</keyword>
<feature type="domain" description="Hedgehog/Intein (Hint)" evidence="1">
    <location>
        <begin position="169"/>
        <end position="302"/>
    </location>
</feature>
<dbReference type="Pfam" id="PF13403">
    <property type="entry name" value="Hint_2"/>
    <property type="match status" value="1"/>
</dbReference>
<organism evidence="2 3">
    <name type="scientific">Maliponia aquimaris</name>
    <dbReference type="NCBI Taxonomy" id="1673631"/>
    <lineage>
        <taxon>Bacteria</taxon>
        <taxon>Pseudomonadati</taxon>
        <taxon>Pseudomonadota</taxon>
        <taxon>Alphaproteobacteria</taxon>
        <taxon>Rhodobacterales</taxon>
        <taxon>Paracoccaceae</taxon>
        <taxon>Maliponia</taxon>
    </lineage>
</organism>
<protein>
    <recommendedName>
        <fullName evidence="1">Hedgehog/Intein (Hint) domain-containing protein</fullName>
    </recommendedName>
</protein>
<gene>
    <name evidence="2" type="ORF">MAA8898_03538</name>
</gene>
<dbReference type="InterPro" id="IPR028992">
    <property type="entry name" value="Hedgehog/Intein_dom"/>
</dbReference>
<evidence type="ECO:0000313" key="2">
    <source>
        <dbReference type="EMBL" id="SMX46838.1"/>
    </source>
</evidence>
<dbReference type="Proteomes" id="UP000207598">
    <property type="component" value="Unassembled WGS sequence"/>
</dbReference>
<name>A0A238KVW8_9RHOB</name>
<dbReference type="OrthoDB" id="6305173at2"/>
<proteinExistence type="predicted"/>
<dbReference type="EMBL" id="FXYF01000010">
    <property type="protein sequence ID" value="SMX46838.1"/>
    <property type="molecule type" value="Genomic_DNA"/>
</dbReference>
<sequence>MGWIAVTGDELSWHCPRALGSQAQMGDLLPRGTLMVEAAWPEDRLSRVFAGFSRRAPWPARLSLMAVPGEGLVLEHGQGTHVLRLALPLPDVPPGEVLRLTWAWDSPAGRGRLAAERENGMVLAFRHVAAPPPLTLGDVRVLCGGAKTGARAVSDEVEPLGPMPGLDGATLIDTPEGPRPLAQLRTGDTVRTRGGAVVPVLARLERQVPALGACAPVRVRAPWFGLRQDMRVAAGQGLVIGGSDVAYLFGCEEVLVPVRCLLGGPAAAPDPEGPLETWHQLLLPGNEVLRGSGADLDSLWIGRLRRQRDLLPETLLAQVPASLLPEHGGRGLKVLRPFEAMTLVRARAA</sequence>